<reference evidence="3 4" key="1">
    <citation type="submission" date="2018-02" db="EMBL/GenBank/DDBJ databases">
        <title>The genomes of Aspergillus section Nigri reveals drivers in fungal speciation.</title>
        <authorList>
            <consortium name="DOE Joint Genome Institute"/>
            <person name="Vesth T.C."/>
            <person name="Nybo J."/>
            <person name="Theobald S."/>
            <person name="Brandl J."/>
            <person name="Frisvad J.C."/>
            <person name="Nielsen K.F."/>
            <person name="Lyhne E.K."/>
            <person name="Kogle M.E."/>
            <person name="Kuo A."/>
            <person name="Riley R."/>
            <person name="Clum A."/>
            <person name="Nolan M."/>
            <person name="Lipzen A."/>
            <person name="Salamov A."/>
            <person name="Henrissat B."/>
            <person name="Wiebenga A."/>
            <person name="De vries R.P."/>
            <person name="Grigoriev I.V."/>
            <person name="Mortensen U.H."/>
            <person name="Andersen M.R."/>
            <person name="Baker S.E."/>
        </authorList>
    </citation>
    <scope>NUCLEOTIDE SEQUENCE [LARGE SCALE GENOMIC DNA]</scope>
    <source>
        <strain evidence="3 4">CBS 114.80</strain>
    </source>
</reference>
<gene>
    <name evidence="3" type="ORF">BP00DRAFT_453832</name>
</gene>
<dbReference type="SUPFAM" id="SSF52540">
    <property type="entry name" value="P-loop containing nucleoside triphosphate hydrolases"/>
    <property type="match status" value="1"/>
</dbReference>
<dbReference type="Gene3D" id="1.25.10.10">
    <property type="entry name" value="Leucine-rich Repeat Variant"/>
    <property type="match status" value="2"/>
</dbReference>
<feature type="compositionally biased region" description="Polar residues" evidence="1">
    <location>
        <begin position="1559"/>
        <end position="1576"/>
    </location>
</feature>
<dbReference type="SUPFAM" id="SSF48371">
    <property type="entry name" value="ARM repeat"/>
    <property type="match status" value="1"/>
</dbReference>
<dbReference type="InterPro" id="IPR027417">
    <property type="entry name" value="P-loop_NTPase"/>
</dbReference>
<evidence type="ECO:0000313" key="4">
    <source>
        <dbReference type="Proteomes" id="UP000248817"/>
    </source>
</evidence>
<dbReference type="InterPro" id="IPR016024">
    <property type="entry name" value="ARM-type_fold"/>
</dbReference>
<sequence>MPAPLHCPSRPRGVDEIISRLSDPGCDEKEKDALQALVARMIDRFRDHGWPTYYREASRLTPATNERQYHQLTQVFRRAIVDNADKGSALDPDLLPTFVHVLRHCPEGHPRDGLFTTIEGLRERLKWAVRENVLAAQYSLCHTLGALLDVAVDIKAAEIDKETLRDPLIEQLAGLKDHDEPRLAQAAAYAYEALQGISDNQGPWDIFWSNSGKVIAVAAKTAGAVSTMNPEKLLDAGPDLMELLEFFKKVYDGGRELVEAMKTMDEVFVENMRILPHQRLWYGILRYTGMLISAGGNSFDTLEHILSKVPCGDSWQFWCGLYAQLEQGFILGGQREKNRIIGVVNETFKLKPFQETKVKNSRVQQWINLISETFNQKGWKHSLPGARRSFPLCFLKKQPPEPQVRKPFDPITVAAIWGSLLEDAWRECMGAQRFYADAALTDYYLEQNRLKILRLSNDILDIANCYINLGIVEPFQERQNQEAFEVSLKKRLKVEGPPEGKAIALQDLYNIRELRSHRDSQNNQLKAPKRILMRGRAGVGKTTLCKKIVHDFINAEFPRWNFERVLWIPLRKLKDKPSLDQFLFHEVWSKHPEKDHFISSLLGTIFHHTDNRTLLLLDGFDEIVGVKTPSGDLAKSQQILDLLNYPNVIVTSRPHARFDKSIHDFDLELETTGFRSEQVEAYVDQVVGCVGKDEKSATEIKHFINSHWLIKSLLQIPIQLDALCFAWNEKLLSQNIRTMTALYQAIEVRLWRKDMVLLGKLSESEGGNIYFRSQIERNMHDHIELIQNLAFTGLYNNIFEFTHEHRITSYAILPGLADKSDNLLNELSFLRTAHSADNHQHQTYHFIHLTFQEFFAAHYFVHCWLTDTPLACVEMKLAECRYLDAKHFIQREKYNGRYSVMWRFTAGLLYDCKNQERLTQFMQVLDSEPKDLLGLAHPRVLMHCFSEMTPFLLNPALQRLKQSMEEELRATWEAHSDWFAFELCHEMEFPEHLLEHILDDGRDVNRMTRVFCDLSRRAQVSSSLVQKVAELVHSSNPRAIVGGALSVLIMHKKVWSERLLQMLVRAGPWTAPNSFMLTDWTRAPESFINTLLAWVAATETSAAKLAIRIQMQHDLSKTSITKLVSLLKARQPSLRKFAATILGTYLSTNIEIIPSLMALQNDDDRDVRLEVISACFKLSDRTFVLDTLRRALSDDDASIRECSVRVLGLQESLPRNILDTLEYRMRNEEDDVLKIKTMELWSKHCASSEHIVEAAVPFLGDEHSPEVRIAAAEAIGRQRIPESWMRYFMSILEDTDSEKQNLVLQILQVYSQHADLSDKALEVLLEFWGYDDDVAGDLVQKILLCYHDLSDDILRSLILFLGHSNEQLELRACHILAKQSRLPKYATGPISALLADLYLNHKKEATTGFVLETLTKEPELSEGILKSVVRILATARDMGAGLTAVKCLNSQRHLSQGVLQAMLSVLTRSTARNLEEVIRTRDEFDRVLPDLDGKHWGFLFEVWFKASLDHGWTCSLDGEALRLTTHERAYSIDLPTPLQQETVVNAAKAARAGILDGSVSASEESPSYPNEGSDSYSDLDSEIED</sequence>
<dbReference type="EMBL" id="KZ825469">
    <property type="protein sequence ID" value="PYI35437.1"/>
    <property type="molecule type" value="Genomic_DNA"/>
</dbReference>
<name>A0A2V5JAB4_9EURO</name>
<dbReference type="PROSITE" id="PS50837">
    <property type="entry name" value="NACHT"/>
    <property type="match status" value="1"/>
</dbReference>
<dbReference type="InterPro" id="IPR056251">
    <property type="entry name" value="Arm_rpt_dom"/>
</dbReference>
<proteinExistence type="predicted"/>
<accession>A0A2V5JAB4</accession>
<keyword evidence="4" id="KW-1185">Reference proteome</keyword>
<evidence type="ECO:0000313" key="3">
    <source>
        <dbReference type="EMBL" id="PYI35437.1"/>
    </source>
</evidence>
<dbReference type="Pfam" id="PF23948">
    <property type="entry name" value="ARM_5"/>
    <property type="match status" value="1"/>
</dbReference>
<dbReference type="InterPro" id="IPR011989">
    <property type="entry name" value="ARM-like"/>
</dbReference>
<dbReference type="Proteomes" id="UP000248817">
    <property type="component" value="Unassembled WGS sequence"/>
</dbReference>
<dbReference type="Pfam" id="PF05729">
    <property type="entry name" value="NACHT"/>
    <property type="match status" value="1"/>
</dbReference>
<dbReference type="PANTHER" id="PTHR46312:SF2">
    <property type="entry name" value="NUCLEOTIDE-BINDING OLIGOMERIZATION DOMAIN-CONTAINING PROTEIN 2-LIKE"/>
    <property type="match status" value="1"/>
</dbReference>
<feature type="region of interest" description="Disordered" evidence="1">
    <location>
        <begin position="1557"/>
        <end position="1585"/>
    </location>
</feature>
<evidence type="ECO:0000259" key="2">
    <source>
        <dbReference type="PROSITE" id="PS50837"/>
    </source>
</evidence>
<dbReference type="Pfam" id="PF13646">
    <property type="entry name" value="HEAT_2"/>
    <property type="match status" value="1"/>
</dbReference>
<dbReference type="InterPro" id="IPR055496">
    <property type="entry name" value="DUF7068"/>
</dbReference>
<feature type="domain" description="NACHT" evidence="2">
    <location>
        <begin position="529"/>
        <end position="659"/>
    </location>
</feature>
<dbReference type="InterPro" id="IPR007111">
    <property type="entry name" value="NACHT_NTPase"/>
</dbReference>
<dbReference type="PANTHER" id="PTHR46312">
    <property type="entry name" value="NACHT DOMAIN-CONTAINING PROTEIN"/>
    <property type="match status" value="1"/>
</dbReference>
<dbReference type="Pfam" id="PF23238">
    <property type="entry name" value="DUF7068"/>
    <property type="match status" value="1"/>
</dbReference>
<organism evidence="3 4">
    <name type="scientific">Aspergillus indologenus CBS 114.80</name>
    <dbReference type="NCBI Taxonomy" id="1450541"/>
    <lineage>
        <taxon>Eukaryota</taxon>
        <taxon>Fungi</taxon>
        <taxon>Dikarya</taxon>
        <taxon>Ascomycota</taxon>
        <taxon>Pezizomycotina</taxon>
        <taxon>Eurotiomycetes</taxon>
        <taxon>Eurotiomycetidae</taxon>
        <taxon>Eurotiales</taxon>
        <taxon>Aspergillaceae</taxon>
        <taxon>Aspergillus</taxon>
        <taxon>Aspergillus subgen. Circumdati</taxon>
    </lineage>
</organism>
<evidence type="ECO:0000256" key="1">
    <source>
        <dbReference type="SAM" id="MobiDB-lite"/>
    </source>
</evidence>
<dbReference type="Gene3D" id="3.40.50.300">
    <property type="entry name" value="P-loop containing nucleotide triphosphate hydrolases"/>
    <property type="match status" value="1"/>
</dbReference>
<protein>
    <recommendedName>
        <fullName evidence="2">NACHT domain-containing protein</fullName>
    </recommendedName>
</protein>